<dbReference type="EMBL" id="CP027306">
    <property type="protein sequence ID" value="AXE76552.1"/>
    <property type="molecule type" value="Genomic_DNA"/>
</dbReference>
<gene>
    <name evidence="2" type="ORF">C5746_06010</name>
</gene>
<reference evidence="2 3" key="1">
    <citation type="journal article" date="2018" name="Front. Microbiol.">
        <title>Genome Sequencing of Streptomyces atratus SCSIOZH16 and Activation Production of Nocardamine via Metabolic Engineering.</title>
        <authorList>
            <person name="Li Y."/>
            <person name="Zhang C."/>
            <person name="Liu C."/>
            <person name="Ju J."/>
            <person name="Ma J."/>
        </authorList>
    </citation>
    <scope>NUCLEOTIDE SEQUENCE [LARGE SCALE GENOMIC DNA]</scope>
    <source>
        <strain evidence="2 3">SCSIO_ZH16</strain>
    </source>
</reference>
<evidence type="ECO:0000313" key="2">
    <source>
        <dbReference type="EMBL" id="AXE76552.1"/>
    </source>
</evidence>
<dbReference type="Proteomes" id="UP000252698">
    <property type="component" value="Chromosome"/>
</dbReference>
<evidence type="ECO:0000313" key="3">
    <source>
        <dbReference type="Proteomes" id="UP000252698"/>
    </source>
</evidence>
<accession>A0A2Z5J8A8</accession>
<proteinExistence type="predicted"/>
<dbReference type="GeneID" id="99614756"/>
<protein>
    <submittedName>
        <fullName evidence="2">Uncharacterized protein</fullName>
    </submittedName>
</protein>
<name>A0A2Z5J8A8_STRAR</name>
<feature type="compositionally biased region" description="Low complexity" evidence="1">
    <location>
        <begin position="109"/>
        <end position="120"/>
    </location>
</feature>
<organism evidence="2 3">
    <name type="scientific">Streptomyces atratus</name>
    <dbReference type="NCBI Taxonomy" id="1893"/>
    <lineage>
        <taxon>Bacteria</taxon>
        <taxon>Bacillati</taxon>
        <taxon>Actinomycetota</taxon>
        <taxon>Actinomycetes</taxon>
        <taxon>Kitasatosporales</taxon>
        <taxon>Streptomycetaceae</taxon>
        <taxon>Streptomyces</taxon>
    </lineage>
</organism>
<feature type="region of interest" description="Disordered" evidence="1">
    <location>
        <begin position="95"/>
        <end position="126"/>
    </location>
</feature>
<dbReference type="AlphaFoldDB" id="A0A2Z5J8A8"/>
<dbReference type="KEGG" id="sata:C5746_06010"/>
<evidence type="ECO:0000256" key="1">
    <source>
        <dbReference type="SAM" id="MobiDB-lite"/>
    </source>
</evidence>
<sequence length="126" mass="13351">MANALRYSLEQTTVRRTALTLLDLNQTKGFDWGIRSQMPMARSPRTLLWPRTGHTERHAEGFRLIAHPTAPGCAAACCPQTNVLVPLDSTAGISDTPTSKGIVVGPERTTIGAAGATATAPRSDGP</sequence>
<dbReference type="RefSeq" id="WP_114243216.1">
    <property type="nucleotide sequence ID" value="NZ_CP027306.1"/>
</dbReference>